<dbReference type="HAMAP" id="MF_00185">
    <property type="entry name" value="IPP_trans"/>
    <property type="match status" value="1"/>
</dbReference>
<comment type="catalytic activity">
    <reaction evidence="5 6">
        <text>adenosine(37) in tRNA + dimethylallyl diphosphate = N(6)-dimethylallyladenosine(37) in tRNA + diphosphate</text>
        <dbReference type="Rhea" id="RHEA:26482"/>
        <dbReference type="Rhea" id="RHEA-COMP:10162"/>
        <dbReference type="Rhea" id="RHEA-COMP:10375"/>
        <dbReference type="ChEBI" id="CHEBI:33019"/>
        <dbReference type="ChEBI" id="CHEBI:57623"/>
        <dbReference type="ChEBI" id="CHEBI:74411"/>
        <dbReference type="ChEBI" id="CHEBI:74415"/>
        <dbReference type="EC" id="2.5.1.75"/>
    </reaction>
</comment>
<keyword evidence="5" id="KW-0963">Cytoplasm</keyword>
<keyword evidence="3 5" id="KW-0547">Nucleotide-binding</keyword>
<keyword evidence="10" id="KW-1185">Reference proteome</keyword>
<dbReference type="Gene3D" id="1.10.20.140">
    <property type="match status" value="1"/>
</dbReference>
<feature type="region of interest" description="Disordered" evidence="8">
    <location>
        <begin position="425"/>
        <end position="474"/>
    </location>
</feature>
<evidence type="ECO:0000256" key="8">
    <source>
        <dbReference type="SAM" id="MobiDB-lite"/>
    </source>
</evidence>
<dbReference type="GO" id="GO:0005739">
    <property type="term" value="C:mitochondrion"/>
    <property type="evidence" value="ECO:0007669"/>
    <property type="project" value="TreeGrafter"/>
</dbReference>
<dbReference type="PANTHER" id="PTHR11088:SF89">
    <property type="entry name" value="TRNA DIMETHYLALLYLTRANSFERASE"/>
    <property type="match status" value="1"/>
</dbReference>
<keyword evidence="4 5" id="KW-0067">ATP-binding</keyword>
<dbReference type="EC" id="2.5.1.75" evidence="5 6"/>
<feature type="compositionally biased region" description="Basic residues" evidence="8">
    <location>
        <begin position="425"/>
        <end position="437"/>
    </location>
</feature>
<gene>
    <name evidence="9" type="ORF">NKR19_g3450</name>
</gene>
<evidence type="ECO:0000256" key="5">
    <source>
        <dbReference type="PIRNR" id="PIRNR039110"/>
    </source>
</evidence>
<dbReference type="GO" id="GO:0052381">
    <property type="term" value="F:tRNA dimethylallyltransferase activity"/>
    <property type="evidence" value="ECO:0007669"/>
    <property type="project" value="UniProtKB-UniRule"/>
</dbReference>
<dbReference type="AlphaFoldDB" id="A0AA38S3M4"/>
<keyword evidence="2 5" id="KW-0808">Transferase</keyword>
<protein>
    <recommendedName>
        <fullName evidence="5 6">tRNA dimethylallyltransferase</fullName>
        <ecNumber evidence="5 6">2.5.1.75</ecNumber>
    </recommendedName>
</protein>
<evidence type="ECO:0000256" key="7">
    <source>
        <dbReference type="RuleBase" id="RU003785"/>
    </source>
</evidence>
<keyword evidence="5 6" id="KW-0819">tRNA processing</keyword>
<dbReference type="Pfam" id="PF01715">
    <property type="entry name" value="IPPT"/>
    <property type="match status" value="1"/>
</dbReference>
<evidence type="ECO:0000256" key="6">
    <source>
        <dbReference type="RuleBase" id="RU003783"/>
    </source>
</evidence>
<comment type="function">
    <text evidence="5">Catalyzes the transfer of a dimethylallyl group onto the adenine at position 37.</text>
</comment>
<evidence type="ECO:0000256" key="4">
    <source>
        <dbReference type="ARBA" id="ARBA00022840"/>
    </source>
</evidence>
<accession>A0AA38S3M4</accession>
<dbReference type="Proteomes" id="UP001174691">
    <property type="component" value="Unassembled WGS sequence"/>
</dbReference>
<dbReference type="InterPro" id="IPR018022">
    <property type="entry name" value="IPT"/>
</dbReference>
<evidence type="ECO:0000313" key="10">
    <source>
        <dbReference type="Proteomes" id="UP001174691"/>
    </source>
</evidence>
<dbReference type="EMBL" id="JANBVN010000039">
    <property type="protein sequence ID" value="KAJ9158287.1"/>
    <property type="molecule type" value="Genomic_DNA"/>
</dbReference>
<dbReference type="GO" id="GO:0006400">
    <property type="term" value="P:tRNA modification"/>
    <property type="evidence" value="ECO:0007669"/>
    <property type="project" value="TreeGrafter"/>
</dbReference>
<evidence type="ECO:0000313" key="9">
    <source>
        <dbReference type="EMBL" id="KAJ9158287.1"/>
    </source>
</evidence>
<dbReference type="PIRSF" id="PIRSF039110">
    <property type="entry name" value="IPP_transferase"/>
    <property type="match status" value="1"/>
</dbReference>
<dbReference type="SUPFAM" id="SSF52540">
    <property type="entry name" value="P-loop containing nucleoside triphosphate hydrolases"/>
    <property type="match status" value="1"/>
</dbReference>
<proteinExistence type="inferred from homology"/>
<organism evidence="9 10">
    <name type="scientific">Coniochaeta hoffmannii</name>
    <dbReference type="NCBI Taxonomy" id="91930"/>
    <lineage>
        <taxon>Eukaryota</taxon>
        <taxon>Fungi</taxon>
        <taxon>Dikarya</taxon>
        <taxon>Ascomycota</taxon>
        <taxon>Pezizomycotina</taxon>
        <taxon>Sordariomycetes</taxon>
        <taxon>Sordariomycetidae</taxon>
        <taxon>Coniochaetales</taxon>
        <taxon>Coniochaetaceae</taxon>
        <taxon>Coniochaeta</taxon>
    </lineage>
</organism>
<name>A0AA38S3M4_9PEZI</name>
<evidence type="ECO:0000256" key="2">
    <source>
        <dbReference type="ARBA" id="ARBA00022679"/>
    </source>
</evidence>
<dbReference type="NCBIfam" id="TIGR00174">
    <property type="entry name" value="miaA"/>
    <property type="match status" value="1"/>
</dbReference>
<evidence type="ECO:0000256" key="3">
    <source>
        <dbReference type="ARBA" id="ARBA00022741"/>
    </source>
</evidence>
<dbReference type="InterPro" id="IPR030666">
    <property type="entry name" value="IPP_transferase_euk"/>
</dbReference>
<dbReference type="PANTHER" id="PTHR11088">
    <property type="entry name" value="TRNA DIMETHYLALLYLTRANSFERASE"/>
    <property type="match status" value="1"/>
</dbReference>
<comment type="caution">
    <text evidence="9">The sequence shown here is derived from an EMBL/GenBank/DDBJ whole genome shotgun (WGS) entry which is preliminary data.</text>
</comment>
<dbReference type="Gene3D" id="3.30.160.60">
    <property type="entry name" value="Classic Zinc Finger"/>
    <property type="match status" value="1"/>
</dbReference>
<evidence type="ECO:0000256" key="1">
    <source>
        <dbReference type="ARBA" id="ARBA00005842"/>
    </source>
</evidence>
<reference evidence="9" key="1">
    <citation type="submission" date="2022-07" db="EMBL/GenBank/DDBJ databases">
        <title>Fungi with potential for degradation of polypropylene.</title>
        <authorList>
            <person name="Gostincar C."/>
        </authorList>
    </citation>
    <scope>NUCLEOTIDE SEQUENCE</scope>
    <source>
        <strain evidence="9">EXF-13287</strain>
    </source>
</reference>
<dbReference type="GO" id="GO:0005524">
    <property type="term" value="F:ATP binding"/>
    <property type="evidence" value="ECO:0007669"/>
    <property type="project" value="UniProtKB-UniRule"/>
</dbReference>
<dbReference type="InterPro" id="IPR027417">
    <property type="entry name" value="P-loop_NTPase"/>
</dbReference>
<comment type="similarity">
    <text evidence="1 5 7">Belongs to the IPP transferase family.</text>
</comment>
<dbReference type="InterPro" id="IPR039657">
    <property type="entry name" value="Dimethylallyltransferase"/>
</dbReference>
<dbReference type="Gene3D" id="3.40.50.300">
    <property type="entry name" value="P-loop containing nucleotide triphosphate hydrolases"/>
    <property type="match status" value="1"/>
</dbReference>
<sequence length="474" mass="53392">MATRKPPAQPLVVIFGSTGTGKSDLAVDIATRFNGEIINSDAMQMYKGLPIITNKISEEERKGIAHHLLGNIGLEDETWVVGVFRREAARLIREIRSRGKLPIVVGGTHYYINGLLFENTLVDDHGTPSDDIPKQAEDGRSSFPILNASTEEVLRKLREVDPVMADRWHPNDRRKIQRSLEIYLTTGRRASDIYEEQRKRAEEATASSTETQSQTLSQALMLWVYAKTPALNERLNSRVDKMLDSGLMAEVSEMHQYLQTKSASGHVVDRSKGIWQSIGFKEFEPYLTAASGDIASAELDNLKEAALIRMKTATRQYAKAQVRWITYKTLPLIRQAQALDRLFLLDSTKIQRWQEYVSDQGIELTWKFLAGEELPAPASLSGTAREVLSAKLEDSTKEETWSRRTCEICSTTTVTEEAWQRHVKGRGHQRAARHAKRTALVPEPRPTALTVVSEDMPSSPEYNLGLDFDPDDNR</sequence>